<organism evidence="1 2">
    <name type="scientific">Rhodohalobacter sulfatireducens</name>
    <dbReference type="NCBI Taxonomy" id="2911366"/>
    <lineage>
        <taxon>Bacteria</taxon>
        <taxon>Pseudomonadati</taxon>
        <taxon>Balneolota</taxon>
        <taxon>Balneolia</taxon>
        <taxon>Balneolales</taxon>
        <taxon>Balneolaceae</taxon>
        <taxon>Rhodohalobacter</taxon>
    </lineage>
</organism>
<comment type="caution">
    <text evidence="1">The sequence shown here is derived from an EMBL/GenBank/DDBJ whole genome shotgun (WGS) entry which is preliminary data.</text>
</comment>
<sequence>MIKVKRLNDAVHMEAENEDGATLQMDGSANIGGINGGFRPMQMLLAAAAGCSTIDIVGILKKQKQNPDDIAVEVTADRQKVGTYSEFKAIHMHYIFTGSVDEKKAERAINLSVNKYCSVSKMLEKTAKITTSFEVVNEK</sequence>
<dbReference type="Pfam" id="PF02566">
    <property type="entry name" value="OsmC"/>
    <property type="match status" value="1"/>
</dbReference>
<dbReference type="RefSeq" id="WP_237853482.1">
    <property type="nucleotide sequence ID" value="NZ_JAKLWS010000008.1"/>
</dbReference>
<reference evidence="1" key="1">
    <citation type="submission" date="2022-01" db="EMBL/GenBank/DDBJ databases">
        <authorList>
            <person name="Wang Y."/>
        </authorList>
    </citation>
    <scope>NUCLEOTIDE SEQUENCE</scope>
    <source>
        <strain evidence="1">WB101</strain>
    </source>
</reference>
<dbReference type="Gene3D" id="3.30.300.20">
    <property type="match status" value="1"/>
</dbReference>
<evidence type="ECO:0000313" key="2">
    <source>
        <dbReference type="Proteomes" id="UP001165366"/>
    </source>
</evidence>
<dbReference type="PANTHER" id="PTHR34352">
    <property type="entry name" value="PROTEIN YHFA"/>
    <property type="match status" value="1"/>
</dbReference>
<dbReference type="Proteomes" id="UP001165366">
    <property type="component" value="Unassembled WGS sequence"/>
</dbReference>
<dbReference type="SUPFAM" id="SSF82784">
    <property type="entry name" value="OsmC-like"/>
    <property type="match status" value="1"/>
</dbReference>
<dbReference type="InterPro" id="IPR003718">
    <property type="entry name" value="OsmC/Ohr_fam"/>
</dbReference>
<proteinExistence type="predicted"/>
<gene>
    <name evidence="1" type="ORF">L6773_08705</name>
</gene>
<name>A0ABS9KCQ3_9BACT</name>
<evidence type="ECO:0000313" key="1">
    <source>
        <dbReference type="EMBL" id="MCG2588642.1"/>
    </source>
</evidence>
<accession>A0ABS9KCQ3</accession>
<keyword evidence="2" id="KW-1185">Reference proteome</keyword>
<dbReference type="PANTHER" id="PTHR34352:SF1">
    <property type="entry name" value="PROTEIN YHFA"/>
    <property type="match status" value="1"/>
</dbReference>
<protein>
    <submittedName>
        <fullName evidence="1">OsmC family protein</fullName>
    </submittedName>
</protein>
<reference evidence="1" key="2">
    <citation type="submission" date="2024-05" db="EMBL/GenBank/DDBJ databases">
        <title>Rhodohalobacter halophilus gen. nov., sp. nov., a moderately halophilic member of the family Balneolaceae.</title>
        <authorList>
            <person name="Xia J."/>
        </authorList>
    </citation>
    <scope>NUCLEOTIDE SEQUENCE</scope>
    <source>
        <strain evidence="1">WB101</strain>
    </source>
</reference>
<dbReference type="EMBL" id="JAKLWS010000008">
    <property type="protein sequence ID" value="MCG2588642.1"/>
    <property type="molecule type" value="Genomic_DNA"/>
</dbReference>
<dbReference type="InterPro" id="IPR015946">
    <property type="entry name" value="KH_dom-like_a/b"/>
</dbReference>
<dbReference type="InterPro" id="IPR036102">
    <property type="entry name" value="OsmC/Ohrsf"/>
</dbReference>